<dbReference type="EMBL" id="BAAAPC010000005">
    <property type="protein sequence ID" value="GAA1989674.1"/>
    <property type="molecule type" value="Genomic_DNA"/>
</dbReference>
<keyword evidence="2" id="KW-0813">Transport</keyword>
<evidence type="ECO:0000256" key="3">
    <source>
        <dbReference type="ARBA" id="ARBA00022475"/>
    </source>
</evidence>
<keyword evidence="5 7" id="KW-1133">Transmembrane helix</keyword>
<feature type="transmembrane region" description="Helical" evidence="7">
    <location>
        <begin position="6"/>
        <end position="24"/>
    </location>
</feature>
<dbReference type="Gene3D" id="1.20.1250.20">
    <property type="entry name" value="MFS general substrate transporter like domains"/>
    <property type="match status" value="1"/>
</dbReference>
<dbReference type="PANTHER" id="PTHR23517">
    <property type="entry name" value="RESISTANCE PROTEIN MDTM, PUTATIVE-RELATED-RELATED"/>
    <property type="match status" value="1"/>
</dbReference>
<feature type="transmembrane region" description="Helical" evidence="7">
    <location>
        <begin position="76"/>
        <end position="97"/>
    </location>
</feature>
<dbReference type="InterPro" id="IPR020846">
    <property type="entry name" value="MFS_dom"/>
</dbReference>
<evidence type="ECO:0000313" key="10">
    <source>
        <dbReference type="Proteomes" id="UP001501585"/>
    </source>
</evidence>
<name>A0ABN2SQD8_9ACTN</name>
<reference evidence="9 10" key="1">
    <citation type="journal article" date="2019" name="Int. J. Syst. Evol. Microbiol.">
        <title>The Global Catalogue of Microorganisms (GCM) 10K type strain sequencing project: providing services to taxonomists for standard genome sequencing and annotation.</title>
        <authorList>
            <consortium name="The Broad Institute Genomics Platform"/>
            <consortium name="The Broad Institute Genome Sequencing Center for Infectious Disease"/>
            <person name="Wu L."/>
            <person name="Ma J."/>
        </authorList>
    </citation>
    <scope>NUCLEOTIDE SEQUENCE [LARGE SCALE GENOMIC DNA]</scope>
    <source>
        <strain evidence="9 10">JCM 15313</strain>
    </source>
</reference>
<evidence type="ECO:0000259" key="8">
    <source>
        <dbReference type="PROSITE" id="PS50850"/>
    </source>
</evidence>
<evidence type="ECO:0000256" key="5">
    <source>
        <dbReference type="ARBA" id="ARBA00022989"/>
    </source>
</evidence>
<dbReference type="InterPro" id="IPR011701">
    <property type="entry name" value="MFS"/>
</dbReference>
<proteinExistence type="predicted"/>
<dbReference type="Pfam" id="PF07690">
    <property type="entry name" value="MFS_1"/>
    <property type="match status" value="1"/>
</dbReference>
<feature type="domain" description="Major facilitator superfamily (MFS) profile" evidence="8">
    <location>
        <begin position="1"/>
        <end position="133"/>
    </location>
</feature>
<evidence type="ECO:0000256" key="7">
    <source>
        <dbReference type="SAM" id="Phobius"/>
    </source>
</evidence>
<comment type="subcellular location">
    <subcellularLocation>
        <location evidence="1">Cell membrane</location>
        <topology evidence="1">Multi-pass membrane protein</topology>
    </subcellularLocation>
</comment>
<keyword evidence="3" id="KW-1003">Cell membrane</keyword>
<dbReference type="RefSeq" id="WP_344160944.1">
    <property type="nucleotide sequence ID" value="NZ_BAAAPC010000005.1"/>
</dbReference>
<keyword evidence="6 7" id="KW-0472">Membrane</keyword>
<dbReference type="InterPro" id="IPR050171">
    <property type="entry name" value="MFS_Transporters"/>
</dbReference>
<keyword evidence="10" id="KW-1185">Reference proteome</keyword>
<organism evidence="9 10">
    <name type="scientific">Nocardiopsis rhodophaea</name>
    <dbReference type="NCBI Taxonomy" id="280238"/>
    <lineage>
        <taxon>Bacteria</taxon>
        <taxon>Bacillati</taxon>
        <taxon>Actinomycetota</taxon>
        <taxon>Actinomycetes</taxon>
        <taxon>Streptosporangiales</taxon>
        <taxon>Nocardiopsidaceae</taxon>
        <taxon>Nocardiopsis</taxon>
    </lineage>
</organism>
<comment type="caution">
    <text evidence="9">The sequence shown here is derived from an EMBL/GenBank/DDBJ whole genome shotgun (WGS) entry which is preliminary data.</text>
</comment>
<dbReference type="InterPro" id="IPR036259">
    <property type="entry name" value="MFS_trans_sf"/>
</dbReference>
<evidence type="ECO:0000256" key="2">
    <source>
        <dbReference type="ARBA" id="ARBA00022448"/>
    </source>
</evidence>
<gene>
    <name evidence="9" type="ORF">GCM10009799_14250</name>
</gene>
<keyword evidence="4 7" id="KW-0812">Transmembrane</keyword>
<evidence type="ECO:0000256" key="4">
    <source>
        <dbReference type="ARBA" id="ARBA00022692"/>
    </source>
</evidence>
<feature type="transmembrane region" description="Helical" evidence="7">
    <location>
        <begin position="36"/>
        <end position="56"/>
    </location>
</feature>
<sequence>MLGATLIEWIGTGLFTAVSAIYFVRVVGLSESSVGIGMMLAGVVAMLTAVPVGALADRWGVRRSLIAITLWRAAAVAAYAVVTNWWIFFVVTAAVVVGEQAVYPLTQALVGERTPESRRTKVMAATGRYSTSA</sequence>
<evidence type="ECO:0000256" key="1">
    <source>
        <dbReference type="ARBA" id="ARBA00004651"/>
    </source>
</evidence>
<dbReference type="SUPFAM" id="SSF103473">
    <property type="entry name" value="MFS general substrate transporter"/>
    <property type="match status" value="1"/>
</dbReference>
<dbReference type="Proteomes" id="UP001501585">
    <property type="component" value="Unassembled WGS sequence"/>
</dbReference>
<dbReference type="PANTHER" id="PTHR23517:SF2">
    <property type="entry name" value="MULTIDRUG RESISTANCE PROTEIN MDTH"/>
    <property type="match status" value="1"/>
</dbReference>
<evidence type="ECO:0000313" key="9">
    <source>
        <dbReference type="EMBL" id="GAA1989674.1"/>
    </source>
</evidence>
<evidence type="ECO:0000256" key="6">
    <source>
        <dbReference type="ARBA" id="ARBA00023136"/>
    </source>
</evidence>
<accession>A0ABN2SQD8</accession>
<dbReference type="PROSITE" id="PS50850">
    <property type="entry name" value="MFS"/>
    <property type="match status" value="1"/>
</dbReference>
<protein>
    <recommendedName>
        <fullName evidence="8">Major facilitator superfamily (MFS) profile domain-containing protein</fullName>
    </recommendedName>
</protein>